<protein>
    <submittedName>
        <fullName evidence="2">GIY-YIG nuclease family protein</fullName>
    </submittedName>
</protein>
<feature type="domain" description="Bacteriophage T5 Orf172 DNA-binding" evidence="1">
    <location>
        <begin position="174"/>
        <end position="251"/>
    </location>
</feature>
<evidence type="ECO:0000259" key="1">
    <source>
        <dbReference type="SMART" id="SM00974"/>
    </source>
</evidence>
<dbReference type="EMBL" id="JAYXUG010000031">
    <property type="protein sequence ID" value="MEC6833865.1"/>
    <property type="molecule type" value="Genomic_DNA"/>
</dbReference>
<evidence type="ECO:0000313" key="2">
    <source>
        <dbReference type="EMBL" id="MEC6833865.1"/>
    </source>
</evidence>
<sequence length="267" mass="30565">MSNKVSSVVTEQFKNLTHCEQALIMSKVFSTSQFDEFKKQANKKGINPNKIASDFLRSYLAKNFEANTVYGRRLALKTDYDDDLLEPILMWMPNGQFYGDEWGTYHLLGNQRQCNSSIAEALEKSCYKLAIVKWDLIKPYLMSSAVGVDNSFVLPRLWYEPNLHEQQSVYFLLDHSKGIVKIGISKNISSRMDAIKREYKTGSLTLLTVVINGGLAIEQNLHKTFSDLLVKGKGREWFKYEGELVKFIDELSQYTIKSEYLKVAGII</sequence>
<evidence type="ECO:0000313" key="3">
    <source>
        <dbReference type="Proteomes" id="UP001306119"/>
    </source>
</evidence>
<organism evidence="2 3">
    <name type="scientific">Photobacterium toruni</name>
    <dbReference type="NCBI Taxonomy" id="1935446"/>
    <lineage>
        <taxon>Bacteria</taxon>
        <taxon>Pseudomonadati</taxon>
        <taxon>Pseudomonadota</taxon>
        <taxon>Gammaproteobacteria</taxon>
        <taxon>Vibrionales</taxon>
        <taxon>Vibrionaceae</taxon>
        <taxon>Photobacterium</taxon>
    </lineage>
</organism>
<keyword evidence="3" id="KW-1185">Reference proteome</keyword>
<comment type="caution">
    <text evidence="2">The sequence shown here is derived from an EMBL/GenBank/DDBJ whole genome shotgun (WGS) entry which is preliminary data.</text>
</comment>
<proteinExistence type="predicted"/>
<dbReference type="Proteomes" id="UP001306119">
    <property type="component" value="Unassembled WGS sequence"/>
</dbReference>
<accession>A0ABU6LBE1</accession>
<dbReference type="Pfam" id="PF10544">
    <property type="entry name" value="T5orf172"/>
    <property type="match status" value="1"/>
</dbReference>
<dbReference type="InterPro" id="IPR018306">
    <property type="entry name" value="Phage_T5_Orf172_DNA-bd"/>
</dbReference>
<reference evidence="2 3" key="1">
    <citation type="submission" date="2024-01" db="EMBL/GenBank/DDBJ databases">
        <title>Active colonisers of the gastrointestinal tract of Atlantic salmon farmed in a warm water region.</title>
        <authorList>
            <person name="Bowman J.P."/>
        </authorList>
    </citation>
    <scope>NUCLEOTIDE SEQUENCE [LARGE SCALE GENOMIC DNA]</scope>
    <source>
        <strain evidence="2 3">S3MW1</strain>
    </source>
</reference>
<name>A0ABU6LBE1_9GAMM</name>
<dbReference type="RefSeq" id="WP_327775695.1">
    <property type="nucleotide sequence ID" value="NZ_JAYXUG010000031.1"/>
</dbReference>
<gene>
    <name evidence="2" type="ORF">VXS06_19040</name>
</gene>
<dbReference type="SMART" id="SM00974">
    <property type="entry name" value="T5orf172"/>
    <property type="match status" value="1"/>
</dbReference>